<evidence type="ECO:0000313" key="1">
    <source>
        <dbReference type="EMBL" id="THG27310.1"/>
    </source>
</evidence>
<protein>
    <submittedName>
        <fullName evidence="1">Transcriptional regulator</fullName>
    </submittedName>
</protein>
<sequence length="118" mass="13580">MADENRHARVRLRDIKPYFCPDRLEDLHGPYSGRVTLPHAVRWAPGGGVADLDTYGGTRMAYQALLAEGQLDDQQKYLNARKLVEIWPYLNMDRRVRNLWEGRFPQLAAIGEADELSR</sequence>
<gene>
    <name evidence="1" type="ORF">E5991_01965</name>
</gene>
<reference evidence="1 2" key="1">
    <citation type="submission" date="2019-04" db="EMBL/GenBank/DDBJ databases">
        <title>Microbes associate with the intestines of laboratory mice.</title>
        <authorList>
            <person name="Navarre W."/>
            <person name="Wong E."/>
            <person name="Huang K.C."/>
            <person name="Tropini C."/>
            <person name="Ng K."/>
            <person name="Yu B."/>
        </authorList>
    </citation>
    <scope>NUCLEOTIDE SEQUENCE [LARGE SCALE GENOMIC DNA]</scope>
    <source>
        <strain evidence="1 2">NM87_A27A</strain>
    </source>
</reference>
<dbReference type="RefSeq" id="WP_136510941.1">
    <property type="nucleotide sequence ID" value="NZ_SSTF01000004.1"/>
</dbReference>
<dbReference type="Proteomes" id="UP000306798">
    <property type="component" value="Unassembled WGS sequence"/>
</dbReference>
<name>A0A4S4FBD0_9BIFI</name>
<proteinExistence type="predicted"/>
<dbReference type="AlphaFoldDB" id="A0A4S4FBD0"/>
<comment type="caution">
    <text evidence="1">The sequence shown here is derived from an EMBL/GenBank/DDBJ whole genome shotgun (WGS) entry which is preliminary data.</text>
</comment>
<accession>A0A4S4FBD0</accession>
<organism evidence="1 2">
    <name type="scientific">Bifidobacterium pseudolongum</name>
    <dbReference type="NCBI Taxonomy" id="1694"/>
    <lineage>
        <taxon>Bacteria</taxon>
        <taxon>Bacillati</taxon>
        <taxon>Actinomycetota</taxon>
        <taxon>Actinomycetes</taxon>
        <taxon>Bifidobacteriales</taxon>
        <taxon>Bifidobacteriaceae</taxon>
        <taxon>Bifidobacterium</taxon>
    </lineage>
</organism>
<evidence type="ECO:0000313" key="2">
    <source>
        <dbReference type="Proteomes" id="UP000306798"/>
    </source>
</evidence>
<dbReference type="EMBL" id="SSTF01000004">
    <property type="protein sequence ID" value="THG27310.1"/>
    <property type="molecule type" value="Genomic_DNA"/>
</dbReference>